<reference evidence="1 3" key="2">
    <citation type="journal article" date="2011" name="Mol. Biol. Evol.">
        <title>Comparative genomic analysis of fruiting body formation in Myxococcales.</title>
        <authorList>
            <person name="Huntley S."/>
            <person name="Hamann N."/>
            <person name="Wegener-Feldbrugge S."/>
            <person name="Treuner-Lange A."/>
            <person name="Kube M."/>
            <person name="Reinhardt R."/>
            <person name="Klages S."/>
            <person name="Muller R."/>
            <person name="Ronning C.M."/>
            <person name="Nierman W.C."/>
            <person name="Sogaard-Andersen L."/>
        </authorList>
    </citation>
    <scope>NUCLEOTIDE SEQUENCE [LARGE SCALE GENOMIC DNA]</scope>
    <source>
        <strain evidence="1 3">DW4/3-1</strain>
    </source>
</reference>
<evidence type="ECO:0000313" key="4">
    <source>
        <dbReference type="Proteomes" id="UP000032702"/>
    </source>
</evidence>
<dbReference type="Proteomes" id="UP000032702">
    <property type="component" value="Unassembled WGS sequence"/>
</dbReference>
<evidence type="ECO:0000313" key="2">
    <source>
        <dbReference type="EMBL" id="EAU63150.1"/>
    </source>
</evidence>
<dbReference type="STRING" id="378806.STAUR_4259"/>
<accession>Q08RP7</accession>
<dbReference type="EMBL" id="CP002271">
    <property type="protein sequence ID" value="ADO72039.1"/>
    <property type="molecule type" value="Genomic_DNA"/>
</dbReference>
<keyword evidence="3" id="KW-1185">Reference proteome</keyword>
<dbReference type="Proteomes" id="UP000001351">
    <property type="component" value="Chromosome"/>
</dbReference>
<sequence>MSFTMPLHEIAGPWDKTEPVHENMTLLTLRTALEALQKANASYAGGMILTGIELRTLPNWDAEDYVDPTDAPTKAQEFLRGVTWPDDPKGWLFDSARGTTNYSSGLRWYKEFSNGSVSDDTALIKRSHYGDLQFIHAMAVQGGEAAAATKKKILEWSNFAIELALGKIDPETEIQQLPTRFESIQLFFRGHYSWKIKSLLAGNESRGKQLTKLDVRQRATGILLHLIQDSFSHSHVERKQDGSIQQFHDYGSQDQHKHSEKDHMGEGKTLRERMEHTLGALSAIDTGAKLVQLIDTSASIATLTAFLNETVFKLASSVAPAGPGANFLKTVKKTG</sequence>
<evidence type="ECO:0000313" key="3">
    <source>
        <dbReference type="Proteomes" id="UP000001351"/>
    </source>
</evidence>
<gene>
    <name evidence="1" type="ordered locus">STAUR_4259</name>
    <name evidence="2" type="ORF">STIAU_6462</name>
</gene>
<proteinExistence type="predicted"/>
<name>Q08RP7_STIAD</name>
<organism evidence="2 4">
    <name type="scientific">Stigmatella aurantiaca (strain DW4/3-1)</name>
    <dbReference type="NCBI Taxonomy" id="378806"/>
    <lineage>
        <taxon>Bacteria</taxon>
        <taxon>Pseudomonadati</taxon>
        <taxon>Myxococcota</taxon>
        <taxon>Myxococcia</taxon>
        <taxon>Myxococcales</taxon>
        <taxon>Cystobacterineae</taxon>
        <taxon>Archangiaceae</taxon>
        <taxon>Stigmatella</taxon>
    </lineage>
</organism>
<dbReference type="AlphaFoldDB" id="Q08RP7"/>
<dbReference type="RefSeq" id="WP_002618095.1">
    <property type="nucleotide sequence ID" value="NC_014623.1"/>
</dbReference>
<dbReference type="OrthoDB" id="7605324at2"/>
<protein>
    <submittedName>
        <fullName evidence="1">Conserved uncharacterized protein</fullName>
    </submittedName>
</protein>
<dbReference type="eggNOG" id="ENOG50332CG">
    <property type="taxonomic scope" value="Bacteria"/>
</dbReference>
<dbReference type="HOGENOM" id="CLU_037768_0_0_7"/>
<reference evidence="2 4" key="1">
    <citation type="submission" date="2006-04" db="EMBL/GenBank/DDBJ databases">
        <authorList>
            <person name="Nierman W.C."/>
        </authorList>
    </citation>
    <scope>NUCLEOTIDE SEQUENCE [LARGE SCALE GENOMIC DNA]</scope>
    <source>
        <strain evidence="2 4">DW4/3-1</strain>
    </source>
</reference>
<dbReference type="KEGG" id="sur:STAUR_4259"/>
<dbReference type="EMBL" id="AAMD01000180">
    <property type="protein sequence ID" value="EAU63150.1"/>
    <property type="molecule type" value="Genomic_DNA"/>
</dbReference>
<evidence type="ECO:0000313" key="1">
    <source>
        <dbReference type="EMBL" id="ADO72039.1"/>
    </source>
</evidence>